<dbReference type="SUPFAM" id="SSF81296">
    <property type="entry name" value="E set domains"/>
    <property type="match status" value="6"/>
</dbReference>
<feature type="repeat" description="Filamin" evidence="3">
    <location>
        <begin position="398"/>
        <end position="489"/>
    </location>
</feature>
<dbReference type="PANTHER" id="PTHR38537">
    <property type="entry name" value="JITTERBUG, ISOFORM N"/>
    <property type="match status" value="1"/>
</dbReference>
<dbReference type="GO" id="GO:0051015">
    <property type="term" value="F:actin filament binding"/>
    <property type="evidence" value="ECO:0007669"/>
    <property type="project" value="InterPro"/>
</dbReference>
<dbReference type="FunFam" id="2.60.40.10:FF:000096">
    <property type="entry name" value="filamin-C isoform X2"/>
    <property type="match status" value="1"/>
</dbReference>
<feature type="repeat" description="Filamin" evidence="3">
    <location>
        <begin position="207"/>
        <end position="299"/>
    </location>
</feature>
<comment type="similarity">
    <text evidence="1">Belongs to the filamin family.</text>
</comment>
<keyword evidence="2" id="KW-0677">Repeat</keyword>
<feature type="repeat" description="Filamin" evidence="3">
    <location>
        <begin position="523"/>
        <end position="617"/>
    </location>
</feature>
<sequence>MLPNSPFRIKVNQSEVGDASKVKISGPGTSQALTQQFNEVVIDTRNAGYGGLSLSLEGPSKAEIQCQEAKDGTIKVHYKPTEPGIYVLGVKFADHHVNGSPFTVKCGGQGVGTVLEKISKPAAQASVVNAGQDCRLNLKLPNTSALEVNAKIMNPEGVSEDIEMRDLGENFYEINFKPQMEGQHAISVLHKEQHVSGSPFQFTVGKFSEGGAHKVRAGGSGLLRGEVNLQQSFNVYTREAGAGNLSIAVEGPAKAQLDFKDHKDGNCHVLYTVNKIGEYQIAVKFDDKHIPDSPFKVFIAPASGEVRKLELASFPSMGLPVDKPVSFNVLTHRAKGHLEAKVTTPNGAVEPVDMVPIDEGEAYAFRFVPRDPGNYYVHVTLDAAPMRDSPFRVRVGGREESDPTAVSASGDGLKRGETGQKCEYIINTCNAGAGNLHVTVDGPSKVTLDAYEVDLGYKVRYTPLAPGDYFMTIKYNGIHIPGSPFKVRISGKELGGSGYNESSTVKVDAVAKTALGTIVYAPKYKGDASKVECKGMGLKKAFPGRPTIFNIDCAQAGQDLLFVGVIGTKGPCEEVIVKHQGRGVYVVNYKISERGRAFVFVKYGDQHVPGSPFAVDV</sequence>
<dbReference type="Gene3D" id="2.60.40.10">
    <property type="entry name" value="Immunoglobulins"/>
    <property type="match status" value="7"/>
</dbReference>
<accession>A0A914WX60</accession>
<dbReference type="Proteomes" id="UP000887566">
    <property type="component" value="Unplaced"/>
</dbReference>
<dbReference type="InterPro" id="IPR014756">
    <property type="entry name" value="Ig_E-set"/>
</dbReference>
<name>A0A914WX60_9BILA</name>
<dbReference type="WBParaSite" id="PSAMB.scaffold5589size11331.g26947.t1">
    <property type="protein sequence ID" value="PSAMB.scaffold5589size11331.g26947.t1"/>
    <property type="gene ID" value="PSAMB.scaffold5589size11331.g26947"/>
</dbReference>
<dbReference type="InterPro" id="IPR013783">
    <property type="entry name" value="Ig-like_fold"/>
</dbReference>
<reference evidence="5" key="1">
    <citation type="submission" date="2022-11" db="UniProtKB">
        <authorList>
            <consortium name="WormBaseParasite"/>
        </authorList>
    </citation>
    <scope>IDENTIFICATION</scope>
</reference>
<dbReference type="InterPro" id="IPR044801">
    <property type="entry name" value="Filamin"/>
</dbReference>
<dbReference type="InterPro" id="IPR001298">
    <property type="entry name" value="Filamin/ABP280_rpt"/>
</dbReference>
<evidence type="ECO:0000313" key="4">
    <source>
        <dbReference type="Proteomes" id="UP000887566"/>
    </source>
</evidence>
<evidence type="ECO:0000256" key="3">
    <source>
        <dbReference type="PROSITE-ProRule" id="PRU00087"/>
    </source>
</evidence>
<evidence type="ECO:0000313" key="5">
    <source>
        <dbReference type="WBParaSite" id="PSAMB.scaffold5589size11331.g26947.t1"/>
    </source>
</evidence>
<dbReference type="Pfam" id="PF00630">
    <property type="entry name" value="Filamin"/>
    <property type="match status" value="6"/>
</dbReference>
<feature type="repeat" description="Filamin" evidence="3">
    <location>
        <begin position="14"/>
        <end position="106"/>
    </location>
</feature>
<evidence type="ECO:0000256" key="1">
    <source>
        <dbReference type="ARBA" id="ARBA00009238"/>
    </source>
</evidence>
<dbReference type="AlphaFoldDB" id="A0A914WX60"/>
<dbReference type="GO" id="GO:0030036">
    <property type="term" value="P:actin cytoskeleton organization"/>
    <property type="evidence" value="ECO:0007669"/>
    <property type="project" value="InterPro"/>
</dbReference>
<dbReference type="SMART" id="SM00557">
    <property type="entry name" value="IG_FLMN"/>
    <property type="match status" value="6"/>
</dbReference>
<dbReference type="PANTHER" id="PTHR38537:SF8">
    <property type="entry name" value="FILAMIN-A"/>
    <property type="match status" value="1"/>
</dbReference>
<feature type="repeat" description="Filamin" evidence="3">
    <location>
        <begin position="104"/>
        <end position="204"/>
    </location>
</feature>
<keyword evidence="4" id="KW-1185">Reference proteome</keyword>
<proteinExistence type="inferred from homology"/>
<dbReference type="InterPro" id="IPR017868">
    <property type="entry name" value="Filamin/ABP280_repeat-like"/>
</dbReference>
<feature type="repeat" description="Filamin" evidence="3">
    <location>
        <begin position="321"/>
        <end position="395"/>
    </location>
</feature>
<organism evidence="4 5">
    <name type="scientific">Plectus sambesii</name>
    <dbReference type="NCBI Taxonomy" id="2011161"/>
    <lineage>
        <taxon>Eukaryota</taxon>
        <taxon>Metazoa</taxon>
        <taxon>Ecdysozoa</taxon>
        <taxon>Nematoda</taxon>
        <taxon>Chromadorea</taxon>
        <taxon>Plectida</taxon>
        <taxon>Plectina</taxon>
        <taxon>Plectoidea</taxon>
        <taxon>Plectidae</taxon>
        <taxon>Plectus</taxon>
    </lineage>
</organism>
<dbReference type="FunFam" id="2.60.40.10:FF:000140">
    <property type="entry name" value="FiLamiN (Actin binding protein) homolog"/>
    <property type="match status" value="2"/>
</dbReference>
<evidence type="ECO:0000256" key="2">
    <source>
        <dbReference type="ARBA" id="ARBA00022737"/>
    </source>
</evidence>
<dbReference type="PROSITE" id="PS50194">
    <property type="entry name" value="FILAMIN_REPEAT"/>
    <property type="match status" value="6"/>
</dbReference>
<protein>
    <submittedName>
        <fullName evidence="5">Filamin C</fullName>
    </submittedName>
</protein>